<evidence type="ECO:0000313" key="4">
    <source>
        <dbReference type="Proteomes" id="UP001161064"/>
    </source>
</evidence>
<keyword evidence="1" id="KW-1133">Transmembrane helix</keyword>
<protein>
    <submittedName>
        <fullName evidence="3">Membrane protein</fullName>
    </submittedName>
</protein>
<organism evidence="3 4">
    <name type="scientific">Candidatus Phycosocius spiralis</name>
    <dbReference type="NCBI Taxonomy" id="2815099"/>
    <lineage>
        <taxon>Bacteria</taxon>
        <taxon>Pseudomonadati</taxon>
        <taxon>Pseudomonadota</taxon>
        <taxon>Alphaproteobacteria</taxon>
        <taxon>Caulobacterales</taxon>
        <taxon>Caulobacterales incertae sedis</taxon>
        <taxon>Candidatus Phycosocius</taxon>
    </lineage>
</organism>
<feature type="transmembrane region" description="Helical" evidence="1">
    <location>
        <begin position="267"/>
        <end position="292"/>
    </location>
</feature>
<keyword evidence="2" id="KW-0732">Signal</keyword>
<keyword evidence="1" id="KW-0812">Transmembrane</keyword>
<name>A0ABQ4PW01_9PROT</name>
<feature type="transmembrane region" description="Helical" evidence="1">
    <location>
        <begin position="176"/>
        <end position="198"/>
    </location>
</feature>
<dbReference type="Pfam" id="PF13795">
    <property type="entry name" value="HupE_UreJ_2"/>
    <property type="match status" value="1"/>
</dbReference>
<keyword evidence="1" id="KW-0472">Membrane</keyword>
<feature type="transmembrane region" description="Helical" evidence="1">
    <location>
        <begin position="204"/>
        <end position="222"/>
    </location>
</feature>
<feature type="transmembrane region" description="Helical" evidence="1">
    <location>
        <begin position="304"/>
        <end position="322"/>
    </location>
</feature>
<dbReference type="EMBL" id="BPFZ01000007">
    <property type="protein sequence ID" value="GIU67150.1"/>
    <property type="molecule type" value="Genomic_DNA"/>
</dbReference>
<feature type="chain" id="PRO_5047282480" evidence="2">
    <location>
        <begin position="20"/>
        <end position="329"/>
    </location>
</feature>
<keyword evidence="4" id="KW-1185">Reference proteome</keyword>
<dbReference type="Proteomes" id="UP001161064">
    <property type="component" value="Unassembled WGS sequence"/>
</dbReference>
<sequence length="329" mass="35490">MIRTMLFWLALLFALPATADEFKPAYLQLIERGGGYYDVLWKVPALDESKVLKLQPVFPPGTRDVTPHSGIYARGATVQRWRIAVPGGLTGRDIGFAGLALVPVDVLVRMARSDGTEQLERLNPANPVFTAAASPGPWEVVSSYTLLGIEHIWQGIDHLLFVAGLVMLVDSRRKLLLTITAFTIAHSITLALATLGVLKVPGPPVEAIIALSIVFVAAEILHRQQGRTSLAVRKPWLIAFSFGLLHGLGFAGALAEVGLPQNSIPLALLFFNVGVEIGQLLFVAALLAAAALVRRVTGPTDPRWAAVLPAYAIGGIASYWMFERVAAFF</sequence>
<feature type="signal peptide" evidence="2">
    <location>
        <begin position="1"/>
        <end position="19"/>
    </location>
</feature>
<evidence type="ECO:0000313" key="3">
    <source>
        <dbReference type="EMBL" id="GIU67150.1"/>
    </source>
</evidence>
<evidence type="ECO:0000256" key="1">
    <source>
        <dbReference type="SAM" id="Phobius"/>
    </source>
</evidence>
<gene>
    <name evidence="3" type="ORF">PsB1_1304</name>
</gene>
<reference evidence="3" key="2">
    <citation type="journal article" date="2023" name="ISME Commun">
        <title>Characterization of a bloom-associated alphaproteobacterial lineage, 'Candidatus Phycosocius': insights into freshwater algal-bacterial interactions.</title>
        <authorList>
            <person name="Tanabe Y."/>
            <person name="Yamaguchi H."/>
            <person name="Yoshida M."/>
            <person name="Kai A."/>
            <person name="Okazaki Y."/>
        </authorList>
    </citation>
    <scope>NUCLEOTIDE SEQUENCE</scope>
    <source>
        <strain evidence="3">BOTRYCO-1</strain>
    </source>
</reference>
<reference evidence="3" key="1">
    <citation type="submission" date="2021-05" db="EMBL/GenBank/DDBJ databases">
        <authorList>
            <person name="Tanabe Y."/>
        </authorList>
    </citation>
    <scope>NUCLEOTIDE SEQUENCE</scope>
    <source>
        <strain evidence="3">BOTRYCO-1</strain>
    </source>
</reference>
<evidence type="ECO:0000256" key="2">
    <source>
        <dbReference type="SAM" id="SignalP"/>
    </source>
</evidence>
<accession>A0ABQ4PW01</accession>
<feature type="transmembrane region" description="Helical" evidence="1">
    <location>
        <begin position="234"/>
        <end position="255"/>
    </location>
</feature>
<dbReference type="InterPro" id="IPR032809">
    <property type="entry name" value="Put_HupE_UreJ"/>
</dbReference>
<comment type="caution">
    <text evidence="3">The sequence shown here is derived from an EMBL/GenBank/DDBJ whole genome shotgun (WGS) entry which is preliminary data.</text>
</comment>
<proteinExistence type="predicted"/>